<dbReference type="PANTHER" id="PTHR43581:SF4">
    <property type="entry name" value="ATP_GTP PHOSPHATASE"/>
    <property type="match status" value="1"/>
</dbReference>
<dbReference type="SUPFAM" id="SSF52540">
    <property type="entry name" value="P-loop containing nucleoside triphosphate hydrolases"/>
    <property type="match status" value="1"/>
</dbReference>
<dbReference type="CDD" id="cd00267">
    <property type="entry name" value="ABC_ATPase"/>
    <property type="match status" value="1"/>
</dbReference>
<dbReference type="GO" id="GO:0016887">
    <property type="term" value="F:ATP hydrolysis activity"/>
    <property type="evidence" value="ECO:0007669"/>
    <property type="project" value="InterPro"/>
</dbReference>
<organism evidence="2 3">
    <name type="scientific">Sorangium cellulosum</name>
    <name type="common">Polyangium cellulosum</name>
    <dbReference type="NCBI Taxonomy" id="56"/>
    <lineage>
        <taxon>Bacteria</taxon>
        <taxon>Pseudomonadati</taxon>
        <taxon>Myxococcota</taxon>
        <taxon>Polyangia</taxon>
        <taxon>Polyangiales</taxon>
        <taxon>Polyangiaceae</taxon>
        <taxon>Sorangium</taxon>
    </lineage>
</organism>
<dbReference type="AlphaFoldDB" id="A0A150S1Y5"/>
<reference evidence="2 3" key="1">
    <citation type="submission" date="2014-02" db="EMBL/GenBank/DDBJ databases">
        <title>The small core and large imbalanced accessory genome model reveals a collaborative survival strategy of Sorangium cellulosum strains in nature.</title>
        <authorList>
            <person name="Han K."/>
            <person name="Peng R."/>
            <person name="Blom J."/>
            <person name="Li Y.-Z."/>
        </authorList>
    </citation>
    <scope>NUCLEOTIDE SEQUENCE [LARGE SCALE GENOMIC DNA]</scope>
    <source>
        <strain evidence="2 3">So0149</strain>
    </source>
</reference>
<evidence type="ECO:0000313" key="2">
    <source>
        <dbReference type="EMBL" id="KYF86401.1"/>
    </source>
</evidence>
<evidence type="ECO:0000313" key="3">
    <source>
        <dbReference type="Proteomes" id="UP000075515"/>
    </source>
</evidence>
<dbReference type="InterPro" id="IPR027417">
    <property type="entry name" value="P-loop_NTPase"/>
</dbReference>
<dbReference type="Gene3D" id="3.40.50.300">
    <property type="entry name" value="P-loop containing nucleotide triphosphate hydrolases"/>
    <property type="match status" value="1"/>
</dbReference>
<accession>A0A150S1Y5</accession>
<name>A0A150S1Y5_SORCE</name>
<proteinExistence type="predicted"/>
<dbReference type="GO" id="GO:0005524">
    <property type="term" value="F:ATP binding"/>
    <property type="evidence" value="ECO:0007669"/>
    <property type="project" value="InterPro"/>
</dbReference>
<protein>
    <recommendedName>
        <fullName evidence="1">Endonuclease GajA/Old nuclease/RecF-like AAA domain-containing protein</fullName>
    </recommendedName>
</protein>
<dbReference type="EMBL" id="JEMC01002570">
    <property type="protein sequence ID" value="KYF86401.1"/>
    <property type="molecule type" value="Genomic_DNA"/>
</dbReference>
<feature type="domain" description="Endonuclease GajA/Old nuclease/RecF-like AAA" evidence="1">
    <location>
        <begin position="302"/>
        <end position="396"/>
    </location>
</feature>
<dbReference type="Proteomes" id="UP000075515">
    <property type="component" value="Unassembled WGS sequence"/>
</dbReference>
<comment type="caution">
    <text evidence="2">The sequence shown here is derived from an EMBL/GenBank/DDBJ whole genome shotgun (WGS) entry which is preliminary data.</text>
</comment>
<dbReference type="Pfam" id="PF13175">
    <property type="entry name" value="AAA_15"/>
    <property type="match status" value="1"/>
</dbReference>
<dbReference type="PANTHER" id="PTHR43581">
    <property type="entry name" value="ATP/GTP PHOSPHATASE"/>
    <property type="match status" value="1"/>
</dbReference>
<evidence type="ECO:0000259" key="1">
    <source>
        <dbReference type="Pfam" id="PF13175"/>
    </source>
</evidence>
<dbReference type="InterPro" id="IPR051396">
    <property type="entry name" value="Bact_Antivir_Def_Nuclease"/>
</dbReference>
<gene>
    <name evidence="2" type="ORF">BE18_04705</name>
</gene>
<sequence length="479" mass="53475">MRFTVENLGRLGEATIDLNKDLILLTGPNNTSKTYVAHTIYGFCRRIDSILKDLIKRQGLPDIEAGYRAAIDLPRLLRERLAPMLAPIGEAYTRQLTDVLAADDSFTSRARIRIEVDPGQMERFEHALLHLEMHREFKSEGFWAMLEGGITIEKRAGSPITTITRMPALTGMNEPDARDPKADLAYFSSLVASFISSVLAETVFAGAEDACILPAERSAIQLFSRELSIKRNELVDTMARVAGRPRDEPQLIGEDLEWLLARRARRYPLPIRDGLDLASNLSEVTKLKSDYASLADDLERDVMGGSIEIDENGDTRFQPSDSGTRISMHLSSSSVKALSALSIYLRHLARKGQILIIDEPELNLHPDNQRRIARVLARLVRSGVKVMISTHSDYVIRELNNLIMLSADKSGNLLQKHGYRTDETLLPEQVGAYLFSATSAEPIGVDPTGVEVKTIDREINRLNVASQDIYFSLFNARDT</sequence>
<dbReference type="InterPro" id="IPR041685">
    <property type="entry name" value="AAA_GajA/Old/RecF-like"/>
</dbReference>